<evidence type="ECO:0000313" key="3">
    <source>
        <dbReference type="Proteomes" id="UP000595566"/>
    </source>
</evidence>
<dbReference type="InterPro" id="IPR050179">
    <property type="entry name" value="Trans_hexapeptide_repeat"/>
</dbReference>
<dbReference type="InterPro" id="IPR011004">
    <property type="entry name" value="Trimer_LpxA-like_sf"/>
</dbReference>
<dbReference type="InterPro" id="IPR041561">
    <property type="entry name" value="PglD_N"/>
</dbReference>
<keyword evidence="3" id="KW-1185">Reference proteome</keyword>
<name>A0A7T8ERC5_9CAUD</name>
<sequence length="190" mass="20668">MKKALIGFGGHAREVLAQMGEDLVCFVDDQYLVEGTQPLSSFDPTEYEVMVAVGDSKDRYDIVQKLPKETKYFTFIHPTALIMNNVEIGEGSFIGAYSILTTNIKIGKHALLNRGNQIGHDCIIGEYFSAMPGAIVSGNVTIYSCVYMGTNSTIREKLSVHSFATIGLNAGVVKSTEGPYTYIGTPAKIL</sequence>
<feature type="domain" description="PglD N-terminal" evidence="1">
    <location>
        <begin position="4"/>
        <end position="66"/>
    </location>
</feature>
<dbReference type="Pfam" id="PF17836">
    <property type="entry name" value="PglD_N"/>
    <property type="match status" value="1"/>
</dbReference>
<dbReference type="CDD" id="cd03360">
    <property type="entry name" value="LbH_AT_putative"/>
    <property type="match status" value="1"/>
</dbReference>
<dbReference type="Gene3D" id="3.40.50.20">
    <property type="match status" value="1"/>
</dbReference>
<dbReference type="PANTHER" id="PTHR43300">
    <property type="entry name" value="ACETYLTRANSFERASE"/>
    <property type="match status" value="1"/>
</dbReference>
<dbReference type="InterPro" id="IPR020019">
    <property type="entry name" value="AcTrfase_PglD-like"/>
</dbReference>
<reference evidence="2 3" key="1">
    <citation type="submission" date="2020-12" db="EMBL/GenBank/DDBJ databases">
        <title>Dynamics of Baltic Sea phages driven by environmental changes.</title>
        <authorList>
            <person name="Hoetzinger M."/>
            <person name="Nilsson E."/>
            <person name="Holmfeldt K."/>
        </authorList>
    </citation>
    <scope>NUCLEOTIDE SEQUENCE [LARGE SCALE GENOMIC DNA]</scope>
</reference>
<proteinExistence type="predicted"/>
<organism evidence="2 3">
    <name type="scientific">Flavobacterium phage vB_FspM_immuto_2-6A</name>
    <dbReference type="NCBI Taxonomy" id="2801477"/>
    <lineage>
        <taxon>Viruses</taxon>
        <taxon>Duplodnaviria</taxon>
        <taxon>Heunggongvirae</taxon>
        <taxon>Uroviricota</taxon>
        <taxon>Caudoviricetes</taxon>
        <taxon>Immutovirus</taxon>
        <taxon>Immutovirus immuto</taxon>
    </lineage>
</organism>
<gene>
    <name evidence="2" type="ORF">immuto26A_100</name>
</gene>
<dbReference type="Gene3D" id="2.160.10.10">
    <property type="entry name" value="Hexapeptide repeat proteins"/>
    <property type="match status" value="1"/>
</dbReference>
<protein>
    <submittedName>
        <fullName evidence="2">Pilin glycosylation protein</fullName>
    </submittedName>
</protein>
<dbReference type="SUPFAM" id="SSF51161">
    <property type="entry name" value="Trimeric LpxA-like enzymes"/>
    <property type="match status" value="1"/>
</dbReference>
<evidence type="ECO:0000313" key="2">
    <source>
        <dbReference type="EMBL" id="QQO91779.1"/>
    </source>
</evidence>
<dbReference type="Proteomes" id="UP000595566">
    <property type="component" value="Segment"/>
</dbReference>
<evidence type="ECO:0000259" key="1">
    <source>
        <dbReference type="Pfam" id="PF17836"/>
    </source>
</evidence>
<dbReference type="EMBL" id="MW353175">
    <property type="protein sequence ID" value="QQO91779.1"/>
    <property type="molecule type" value="Genomic_DNA"/>
</dbReference>
<dbReference type="PANTHER" id="PTHR43300:SF7">
    <property type="entry name" value="UDP-N-ACETYLBACILLOSAMINE N-ACETYLTRANSFERASE"/>
    <property type="match status" value="1"/>
</dbReference>
<accession>A0A7T8ERC5</accession>